<organism evidence="2 3">
    <name type="scientific">Candidatus Desulfacyla euxinica</name>
    <dbReference type="NCBI Taxonomy" id="2841693"/>
    <lineage>
        <taxon>Bacteria</taxon>
        <taxon>Deltaproteobacteria</taxon>
        <taxon>Candidatus Desulfacyla</taxon>
    </lineage>
</organism>
<dbReference type="EMBL" id="JACNJD010000113">
    <property type="protein sequence ID" value="MBC8176223.1"/>
    <property type="molecule type" value="Genomic_DNA"/>
</dbReference>
<gene>
    <name evidence="2" type="ORF">H8E19_02375</name>
</gene>
<sequence length="361" mass="40470">MISRRRFVKNTAIIGAGITGFPFVFIRRSNAAWERKTVIHPNVDNLRVVGITDPGMTREVEPRASWFRQNELVKQKAVWKNIDRLACTLTKSGDPVKAWETIFVRPPRKPWSETVVAIKTNNIGAQHTRSAVMSKICHTLTDIIGVKPGNIHIYDACHGSDMRKDTPFAGLPDGCRIEDRWGGSNTYTKIPRPWKGGEDKSECLKYLVNGNVDILINLAMCKGHSSRFGGFTMTMKNHFGTFSPSYGHWIGSVDYLMGINQTPEILGPIDPRSGQVLYPRQQLCLVDALWASEDGPKCAPSNQPNFLAMGVMSPVVDYMVATRFRSEKMGWETDMETTRRMLTEFGYSESDLPNGGKIVEP</sequence>
<protein>
    <submittedName>
        <fullName evidence="2">DUF362 domain-containing protein</fullName>
    </submittedName>
</protein>
<feature type="transmembrane region" description="Helical" evidence="1">
    <location>
        <begin position="7"/>
        <end position="26"/>
    </location>
</feature>
<evidence type="ECO:0000313" key="3">
    <source>
        <dbReference type="Proteomes" id="UP000650524"/>
    </source>
</evidence>
<dbReference type="PROSITE" id="PS51318">
    <property type="entry name" value="TAT"/>
    <property type="match status" value="1"/>
</dbReference>
<name>A0A8J6MYU4_9DELT</name>
<accession>A0A8J6MYU4</accession>
<reference evidence="2 3" key="1">
    <citation type="submission" date="2020-08" db="EMBL/GenBank/DDBJ databases">
        <title>Bridging the membrane lipid divide: bacteria of the FCB group superphylum have the potential to synthesize archaeal ether lipids.</title>
        <authorList>
            <person name="Villanueva L."/>
            <person name="Von Meijenfeldt F.A.B."/>
            <person name="Westbye A.B."/>
            <person name="Yadav S."/>
            <person name="Hopmans E.C."/>
            <person name="Dutilh B.E."/>
            <person name="Sinninghe Damste J.S."/>
        </authorList>
    </citation>
    <scope>NUCLEOTIDE SEQUENCE [LARGE SCALE GENOMIC DNA]</scope>
    <source>
        <strain evidence="2">NIOZ-UU27</strain>
    </source>
</reference>
<dbReference type="NCBIfam" id="TIGR01409">
    <property type="entry name" value="TAT_signal_seq"/>
    <property type="match status" value="1"/>
</dbReference>
<proteinExistence type="predicted"/>
<keyword evidence="1" id="KW-0812">Transmembrane</keyword>
<evidence type="ECO:0000256" key="1">
    <source>
        <dbReference type="SAM" id="Phobius"/>
    </source>
</evidence>
<keyword evidence="1" id="KW-0472">Membrane</keyword>
<evidence type="ECO:0000313" key="2">
    <source>
        <dbReference type="EMBL" id="MBC8176223.1"/>
    </source>
</evidence>
<dbReference type="InterPro" id="IPR006311">
    <property type="entry name" value="TAT_signal"/>
</dbReference>
<dbReference type="InterPro" id="IPR019546">
    <property type="entry name" value="TAT_signal_bac_arc"/>
</dbReference>
<keyword evidence="1" id="KW-1133">Transmembrane helix</keyword>
<dbReference type="Proteomes" id="UP000650524">
    <property type="component" value="Unassembled WGS sequence"/>
</dbReference>
<comment type="caution">
    <text evidence="2">The sequence shown here is derived from an EMBL/GenBank/DDBJ whole genome shotgun (WGS) entry which is preliminary data.</text>
</comment>
<dbReference type="AlphaFoldDB" id="A0A8J6MYU4"/>